<dbReference type="PANTHER" id="PTHR33969:SF2">
    <property type="entry name" value="SEGREGATION AND CONDENSATION PROTEIN A"/>
    <property type="match status" value="1"/>
</dbReference>
<gene>
    <name evidence="2" type="ORF">OBE_09827</name>
</gene>
<dbReference type="Pfam" id="PF02616">
    <property type="entry name" value="SMC_ScpA"/>
    <property type="match status" value="1"/>
</dbReference>
<comment type="caution">
    <text evidence="2">The sequence shown here is derived from an EMBL/GenBank/DDBJ whole genome shotgun (WGS) entry which is preliminary data.</text>
</comment>
<organism evidence="2">
    <name type="scientific">human gut metagenome</name>
    <dbReference type="NCBI Taxonomy" id="408170"/>
    <lineage>
        <taxon>unclassified sequences</taxon>
        <taxon>metagenomes</taxon>
        <taxon>organismal metagenomes</taxon>
    </lineage>
</organism>
<evidence type="ECO:0000313" key="2">
    <source>
        <dbReference type="EMBL" id="EKC58766.1"/>
    </source>
</evidence>
<dbReference type="Gene3D" id="1.10.10.580">
    <property type="entry name" value="Structural maintenance of chromosome 1. Chain E"/>
    <property type="match status" value="1"/>
</dbReference>
<proteinExistence type="inferred from homology"/>
<evidence type="ECO:0000256" key="1">
    <source>
        <dbReference type="SAM" id="Coils"/>
    </source>
</evidence>
<feature type="coiled-coil region" evidence="1">
    <location>
        <begin position="26"/>
        <end position="53"/>
    </location>
</feature>
<dbReference type="EMBL" id="AJWZ01006792">
    <property type="protein sequence ID" value="EKC58766.1"/>
    <property type="molecule type" value="Genomic_DNA"/>
</dbReference>
<name>K1THL8_9ZZZZ</name>
<dbReference type="InterPro" id="IPR023093">
    <property type="entry name" value="ScpA-like_C"/>
</dbReference>
<protein>
    <submittedName>
        <fullName evidence="2">Segregation and condensation protein A</fullName>
    </submittedName>
</protein>
<dbReference type="Gene3D" id="6.10.250.2410">
    <property type="match status" value="1"/>
</dbReference>
<keyword evidence="1" id="KW-0175">Coiled coil</keyword>
<dbReference type="PANTHER" id="PTHR33969">
    <property type="entry name" value="SEGREGATION AND CONDENSATION PROTEIN A"/>
    <property type="match status" value="1"/>
</dbReference>
<dbReference type="InterPro" id="IPR003768">
    <property type="entry name" value="ScpA"/>
</dbReference>
<dbReference type="HAMAP" id="MF_01805">
    <property type="entry name" value="ScpA"/>
    <property type="match status" value="1"/>
</dbReference>
<dbReference type="AlphaFoldDB" id="K1THL8"/>
<accession>K1THL8</accession>
<reference evidence="2" key="1">
    <citation type="journal article" date="2013" name="Environ. Microbiol.">
        <title>Microbiota from the distal guts of lean and obese adolescents exhibit partial functional redundancy besides clear differences in community structure.</title>
        <authorList>
            <person name="Ferrer M."/>
            <person name="Ruiz A."/>
            <person name="Lanza F."/>
            <person name="Haange S.B."/>
            <person name="Oberbach A."/>
            <person name="Till H."/>
            <person name="Bargiela R."/>
            <person name="Campoy C."/>
            <person name="Segura M.T."/>
            <person name="Richter M."/>
            <person name="von Bergen M."/>
            <person name="Seifert J."/>
            <person name="Suarez A."/>
        </authorList>
    </citation>
    <scope>NUCLEOTIDE SEQUENCE</scope>
</reference>
<sequence length="240" mass="28388">MNLDFTLGDFSGPLDLLLHLIKENKMDILNIEIEKITDQYMDYLNKMESMNLEVTSNYLVLASELLYIKSKMLLPSVKEEEESEEVDPREELVNRLLEYQTYKEITKTLKEKEELRKEIYTKAPEDIREYISNEVNIVQEMSVDSLVDAFKKFLERQKENRPIHTQVTEKEVTVAERRKKIKDIIMRRKKVSFFELFEDYSREYVVATFLAILEMAKAGELFINQNNNFDEIICEVGNGE</sequence>
<dbReference type="NCBIfam" id="NF000994">
    <property type="entry name" value="PRK00104.1-3"/>
    <property type="match status" value="1"/>
</dbReference>